<dbReference type="Pfam" id="PF00005">
    <property type="entry name" value="ABC_tran"/>
    <property type="match status" value="1"/>
</dbReference>
<evidence type="ECO:0000259" key="12">
    <source>
        <dbReference type="PROSITE" id="PS50929"/>
    </source>
</evidence>
<dbReference type="InterPro" id="IPR011527">
    <property type="entry name" value="ABC1_TM_dom"/>
</dbReference>
<organism evidence="13 14">
    <name type="scientific">Catenulispora acidiphila (strain DSM 44928 / JCM 14897 / NBRC 102108 / NRRL B-24433 / ID139908)</name>
    <dbReference type="NCBI Taxonomy" id="479433"/>
    <lineage>
        <taxon>Bacteria</taxon>
        <taxon>Bacillati</taxon>
        <taxon>Actinomycetota</taxon>
        <taxon>Actinomycetes</taxon>
        <taxon>Catenulisporales</taxon>
        <taxon>Catenulisporaceae</taxon>
        <taxon>Catenulispora</taxon>
    </lineage>
</organism>
<dbReference type="InParanoid" id="C7Q2C2"/>
<keyword evidence="8 10" id="KW-0472">Membrane</keyword>
<reference evidence="13 14" key="1">
    <citation type="journal article" date="2009" name="Stand. Genomic Sci.">
        <title>Complete genome sequence of Catenulispora acidiphila type strain (ID 139908).</title>
        <authorList>
            <person name="Copeland A."/>
            <person name="Lapidus A."/>
            <person name="Glavina Del Rio T."/>
            <person name="Nolan M."/>
            <person name="Lucas S."/>
            <person name="Chen F."/>
            <person name="Tice H."/>
            <person name="Cheng J.F."/>
            <person name="Bruce D."/>
            <person name="Goodwin L."/>
            <person name="Pitluck S."/>
            <person name="Mikhailova N."/>
            <person name="Pati A."/>
            <person name="Ivanova N."/>
            <person name="Mavromatis K."/>
            <person name="Chen A."/>
            <person name="Palaniappan K."/>
            <person name="Chain P."/>
            <person name="Land M."/>
            <person name="Hauser L."/>
            <person name="Chang Y.J."/>
            <person name="Jeffries C.D."/>
            <person name="Chertkov O."/>
            <person name="Brettin T."/>
            <person name="Detter J.C."/>
            <person name="Han C."/>
            <person name="Ali Z."/>
            <person name="Tindall B.J."/>
            <person name="Goker M."/>
            <person name="Bristow J."/>
            <person name="Eisen J.A."/>
            <person name="Markowitz V."/>
            <person name="Hugenholtz P."/>
            <person name="Kyrpides N.C."/>
            <person name="Klenk H.P."/>
        </authorList>
    </citation>
    <scope>NUCLEOTIDE SEQUENCE [LARGE SCALE GENOMIC DNA]</scope>
    <source>
        <strain evidence="14">DSM 44928 / JCM 14897 / NBRC 102108 / NRRL B-24433 / ID139908</strain>
    </source>
</reference>
<dbReference type="PROSITE" id="PS50893">
    <property type="entry name" value="ABC_TRANSPORTER_2"/>
    <property type="match status" value="1"/>
</dbReference>
<evidence type="ECO:0000256" key="7">
    <source>
        <dbReference type="ARBA" id="ARBA00022989"/>
    </source>
</evidence>
<dbReference type="FunFam" id="3.40.50.300:FF:000854">
    <property type="entry name" value="Multidrug ABC transporter ATP-binding protein"/>
    <property type="match status" value="1"/>
</dbReference>
<dbReference type="STRING" id="479433.Caci_0830"/>
<dbReference type="GO" id="GO:0016887">
    <property type="term" value="F:ATP hydrolysis activity"/>
    <property type="evidence" value="ECO:0007669"/>
    <property type="project" value="InterPro"/>
</dbReference>
<evidence type="ECO:0000256" key="8">
    <source>
        <dbReference type="ARBA" id="ARBA00023136"/>
    </source>
</evidence>
<evidence type="ECO:0000256" key="9">
    <source>
        <dbReference type="SAM" id="MobiDB-lite"/>
    </source>
</evidence>
<sequence length="612" mass="66313">MESTPAQPLTSRPKVPDDPKSGAFASLRRLTPFIRPYRVQMILMTLSALGATLVGVAVPLLTKDLIDGPIAHHDKAALWPLGGLVLLFGVAEATLFWLRRWFLQRAALGIEADIRNAFYRHLQKLPVAFHDSWQSGQLVSRVSGDINSLRRFFGFALIFLVVNGATFLLVGGALVFIHAVMGLIIYAAAVPLILYGRLADRRYHRQSRAAQDQAGDVATLVEESALGIRAVKAFGRQDLLFARFDERAQTLRRLELTKIRTLSELWAVFAAQPQLVLSLCVLIGAYAVSTGALSLGTLVAFISLYLTLLWPIESMAWLMAQSQEANSAAERVLEVLDTVPNIADAAATVRPRPASAGELVFEDVSFTYPNSDRPVISGFDLRVAPGETVALVGPTGCGKTTLTALVPRLYDATAGRVLVDGVDVRDLPLAELRRKVACAFEDPTLFSASVRENLTMGVPDASEEQIEEAIEVAQAGFVNELPWALDTRVGEQGLTLSGGQRQRVALARAVLGRPSILVLDDPLSALDIHTEGKVEEALHSVLRGTTGLVVAHRPSTVLLADRVVLLTPPGPRGTTIAAVGTHQELLRTCPAYRDILSQTSDLVEEELAEVSR</sequence>
<feature type="domain" description="ABC transporter" evidence="11">
    <location>
        <begin position="359"/>
        <end position="598"/>
    </location>
</feature>
<dbReference type="Proteomes" id="UP000000851">
    <property type="component" value="Chromosome"/>
</dbReference>
<dbReference type="AlphaFoldDB" id="C7Q2C2"/>
<feature type="transmembrane region" description="Helical" evidence="10">
    <location>
        <begin position="152"/>
        <end position="170"/>
    </location>
</feature>
<evidence type="ECO:0000256" key="4">
    <source>
        <dbReference type="ARBA" id="ARBA00022692"/>
    </source>
</evidence>
<dbReference type="RefSeq" id="WP_012785059.1">
    <property type="nucleotide sequence ID" value="NC_013131.1"/>
</dbReference>
<feature type="compositionally biased region" description="Polar residues" evidence="9">
    <location>
        <begin position="1"/>
        <end position="10"/>
    </location>
</feature>
<evidence type="ECO:0000259" key="11">
    <source>
        <dbReference type="PROSITE" id="PS50893"/>
    </source>
</evidence>
<dbReference type="SMART" id="SM00382">
    <property type="entry name" value="AAA"/>
    <property type="match status" value="1"/>
</dbReference>
<keyword evidence="14" id="KW-1185">Reference proteome</keyword>
<dbReference type="PANTHER" id="PTHR43394">
    <property type="entry name" value="ATP-DEPENDENT PERMEASE MDL1, MITOCHONDRIAL"/>
    <property type="match status" value="1"/>
</dbReference>
<evidence type="ECO:0000256" key="10">
    <source>
        <dbReference type="SAM" id="Phobius"/>
    </source>
</evidence>
<proteinExistence type="predicted"/>
<dbReference type="Gene3D" id="3.40.50.300">
    <property type="entry name" value="P-loop containing nucleotide triphosphate hydrolases"/>
    <property type="match status" value="1"/>
</dbReference>
<dbReference type="InterPro" id="IPR003593">
    <property type="entry name" value="AAA+_ATPase"/>
</dbReference>
<feature type="transmembrane region" description="Helical" evidence="10">
    <location>
        <begin position="37"/>
        <end position="58"/>
    </location>
</feature>
<evidence type="ECO:0000256" key="6">
    <source>
        <dbReference type="ARBA" id="ARBA00022840"/>
    </source>
</evidence>
<dbReference type="EMBL" id="CP001700">
    <property type="protein sequence ID" value="ACU69764.1"/>
    <property type="molecule type" value="Genomic_DNA"/>
</dbReference>
<dbReference type="GO" id="GO:0015421">
    <property type="term" value="F:ABC-type oligopeptide transporter activity"/>
    <property type="evidence" value="ECO:0007669"/>
    <property type="project" value="TreeGrafter"/>
</dbReference>
<dbReference type="GO" id="GO:0005524">
    <property type="term" value="F:ATP binding"/>
    <property type="evidence" value="ECO:0007669"/>
    <property type="project" value="UniProtKB-KW"/>
</dbReference>
<name>C7Q2C2_CATAD</name>
<dbReference type="InterPro" id="IPR003439">
    <property type="entry name" value="ABC_transporter-like_ATP-bd"/>
</dbReference>
<evidence type="ECO:0000313" key="14">
    <source>
        <dbReference type="Proteomes" id="UP000000851"/>
    </source>
</evidence>
<dbReference type="Pfam" id="PF00664">
    <property type="entry name" value="ABC_membrane"/>
    <property type="match status" value="1"/>
</dbReference>
<keyword evidence="6" id="KW-0067">ATP-binding</keyword>
<dbReference type="PROSITE" id="PS00211">
    <property type="entry name" value="ABC_TRANSPORTER_1"/>
    <property type="match status" value="1"/>
</dbReference>
<protein>
    <submittedName>
        <fullName evidence="13">ABC transporter related</fullName>
    </submittedName>
</protein>
<dbReference type="GO" id="GO:0005886">
    <property type="term" value="C:plasma membrane"/>
    <property type="evidence" value="ECO:0007669"/>
    <property type="project" value="UniProtKB-SubCell"/>
</dbReference>
<dbReference type="KEGG" id="cai:Caci_0830"/>
<keyword evidence="3" id="KW-1003">Cell membrane</keyword>
<dbReference type="eggNOG" id="COG1132">
    <property type="taxonomic scope" value="Bacteria"/>
</dbReference>
<dbReference type="PANTHER" id="PTHR43394:SF1">
    <property type="entry name" value="ATP-BINDING CASSETTE SUB-FAMILY B MEMBER 10, MITOCHONDRIAL"/>
    <property type="match status" value="1"/>
</dbReference>
<gene>
    <name evidence="13" type="ordered locus">Caci_0830</name>
</gene>
<dbReference type="InterPro" id="IPR017871">
    <property type="entry name" value="ABC_transporter-like_CS"/>
</dbReference>
<keyword evidence="2" id="KW-0813">Transport</keyword>
<feature type="transmembrane region" description="Helical" evidence="10">
    <location>
        <begin position="78"/>
        <end position="98"/>
    </location>
</feature>
<dbReference type="CDD" id="cd18543">
    <property type="entry name" value="ABC_6TM_Rv0194_D1_like"/>
    <property type="match status" value="1"/>
</dbReference>
<dbReference type="InterPro" id="IPR036640">
    <property type="entry name" value="ABC1_TM_sf"/>
</dbReference>
<evidence type="ECO:0000256" key="1">
    <source>
        <dbReference type="ARBA" id="ARBA00004651"/>
    </source>
</evidence>
<evidence type="ECO:0000256" key="3">
    <source>
        <dbReference type="ARBA" id="ARBA00022475"/>
    </source>
</evidence>
<keyword evidence="4 10" id="KW-0812">Transmembrane</keyword>
<keyword evidence="7 10" id="KW-1133">Transmembrane helix</keyword>
<evidence type="ECO:0000256" key="5">
    <source>
        <dbReference type="ARBA" id="ARBA00022741"/>
    </source>
</evidence>
<dbReference type="SUPFAM" id="SSF52540">
    <property type="entry name" value="P-loop containing nucleoside triphosphate hydrolases"/>
    <property type="match status" value="1"/>
</dbReference>
<comment type="subcellular location">
    <subcellularLocation>
        <location evidence="1">Cell membrane</location>
        <topology evidence="1">Multi-pass membrane protein</topology>
    </subcellularLocation>
</comment>
<evidence type="ECO:0000256" key="2">
    <source>
        <dbReference type="ARBA" id="ARBA00022448"/>
    </source>
</evidence>
<feature type="transmembrane region" description="Helical" evidence="10">
    <location>
        <begin position="265"/>
        <end position="286"/>
    </location>
</feature>
<dbReference type="InterPro" id="IPR027417">
    <property type="entry name" value="P-loop_NTPase"/>
</dbReference>
<feature type="region of interest" description="Disordered" evidence="9">
    <location>
        <begin position="1"/>
        <end position="22"/>
    </location>
</feature>
<accession>C7Q2C2</accession>
<dbReference type="HOGENOM" id="CLU_000604_84_3_11"/>
<dbReference type="PROSITE" id="PS50929">
    <property type="entry name" value="ABC_TM1F"/>
    <property type="match status" value="1"/>
</dbReference>
<evidence type="ECO:0000313" key="13">
    <source>
        <dbReference type="EMBL" id="ACU69764.1"/>
    </source>
</evidence>
<dbReference type="OrthoDB" id="9806127at2"/>
<dbReference type="Gene3D" id="1.20.1560.10">
    <property type="entry name" value="ABC transporter type 1, transmembrane domain"/>
    <property type="match status" value="1"/>
</dbReference>
<dbReference type="SUPFAM" id="SSF90123">
    <property type="entry name" value="ABC transporter transmembrane region"/>
    <property type="match status" value="1"/>
</dbReference>
<dbReference type="InterPro" id="IPR039421">
    <property type="entry name" value="Type_1_exporter"/>
</dbReference>
<feature type="transmembrane region" description="Helical" evidence="10">
    <location>
        <begin position="176"/>
        <end position="198"/>
    </location>
</feature>
<feature type="domain" description="ABC transmembrane type-1" evidence="12">
    <location>
        <begin position="42"/>
        <end position="324"/>
    </location>
</feature>
<keyword evidence="5" id="KW-0547">Nucleotide-binding</keyword>